<keyword evidence="1" id="KW-0472">Membrane</keyword>
<organism evidence="2 3">
    <name type="scientific">Candidatus Gottesmanbacteria bacterium RIFCSPHIGHO2_01_FULL_39_10</name>
    <dbReference type="NCBI Taxonomy" id="1798375"/>
    <lineage>
        <taxon>Bacteria</taxon>
        <taxon>Candidatus Gottesmaniibacteriota</taxon>
    </lineage>
</organism>
<feature type="transmembrane region" description="Helical" evidence="1">
    <location>
        <begin position="366"/>
        <end position="386"/>
    </location>
</feature>
<gene>
    <name evidence="2" type="ORF">A2773_00475</name>
</gene>
<keyword evidence="1" id="KW-0812">Transmembrane</keyword>
<feature type="transmembrane region" description="Helical" evidence="1">
    <location>
        <begin position="183"/>
        <end position="202"/>
    </location>
</feature>
<dbReference type="EMBL" id="MFJE01000054">
    <property type="protein sequence ID" value="OGG13465.1"/>
    <property type="molecule type" value="Genomic_DNA"/>
</dbReference>
<proteinExistence type="predicted"/>
<keyword evidence="1" id="KW-1133">Transmembrane helix</keyword>
<feature type="transmembrane region" description="Helical" evidence="1">
    <location>
        <begin position="423"/>
        <end position="442"/>
    </location>
</feature>
<dbReference type="STRING" id="1798375.A2773_00475"/>
<reference evidence="2 3" key="1">
    <citation type="journal article" date="2016" name="Nat. Commun.">
        <title>Thousands of microbial genomes shed light on interconnected biogeochemical processes in an aquifer system.</title>
        <authorList>
            <person name="Anantharaman K."/>
            <person name="Brown C.T."/>
            <person name="Hug L.A."/>
            <person name="Sharon I."/>
            <person name="Castelle C.J."/>
            <person name="Probst A.J."/>
            <person name="Thomas B.C."/>
            <person name="Singh A."/>
            <person name="Wilkins M.J."/>
            <person name="Karaoz U."/>
            <person name="Brodie E.L."/>
            <person name="Williams K.H."/>
            <person name="Hubbard S.S."/>
            <person name="Banfield J.F."/>
        </authorList>
    </citation>
    <scope>NUCLEOTIDE SEQUENCE [LARGE SCALE GENOMIC DNA]</scope>
</reference>
<evidence type="ECO:0008006" key="4">
    <source>
        <dbReference type="Google" id="ProtNLM"/>
    </source>
</evidence>
<dbReference type="AlphaFoldDB" id="A0A1F5ZMA5"/>
<evidence type="ECO:0000256" key="1">
    <source>
        <dbReference type="SAM" id="Phobius"/>
    </source>
</evidence>
<dbReference type="Proteomes" id="UP000177383">
    <property type="component" value="Unassembled WGS sequence"/>
</dbReference>
<feature type="transmembrane region" description="Helical" evidence="1">
    <location>
        <begin position="254"/>
        <end position="271"/>
    </location>
</feature>
<feature type="transmembrane region" description="Helical" evidence="1">
    <location>
        <begin position="339"/>
        <end position="359"/>
    </location>
</feature>
<evidence type="ECO:0000313" key="2">
    <source>
        <dbReference type="EMBL" id="OGG13465.1"/>
    </source>
</evidence>
<protein>
    <recommendedName>
        <fullName evidence="4">Glycosyltransferase RgtA/B/C/D-like domain-containing protein</fullName>
    </recommendedName>
</protein>
<sequence>MPLLYLKNKNILIYLLYFAFCLFIATLEILAYLKPDVPLFSILASRIWFIWSVFSILLSLLIFFKVFLSDILHKNILSLIALFIVTFFVSFNISSFPQNISAESTQELSAGLNNLIKPDLGYTENAFLGYPSRQYIISAFPSLIFGRTILGIRLGFLLPFIIGIFIFYAGIKSYFSYSSHIDENLGLIIMTILSFPIIILLLRIFEQASLSVAYTFWAIGLLFYTLKNPKIHFVLTLIWIISMLSTTYTPSLATWSLLIIFLIYISVKTIIKEKYYFALLWLGCMISSFTIGFNALNHRADAKLAKIDQNQTTTIGKLPEALEYFSFKNTEVWDFSLPFFGPIIAAPIAIYILSSLLFLNGYKHFALNLWIFATLLISVVSPGYALPSVKFGIHRTIVIIPPLLAGITIIIDKYKIGIPRKLFFPIFILLIIYGAYITTVIYQQFNQKVDERSLVLREVLRIIKNQSFPQLDPVQIKNLSSNTDPILSPDHLKYFFPKFNFISDNSSCFNDIDFNQNAIIYIDDICTEELSKYKNQLDIHPFTVNLKDTQKKVKIAINKSYH</sequence>
<feature type="transmembrane region" description="Helical" evidence="1">
    <location>
        <begin position="39"/>
        <end position="64"/>
    </location>
</feature>
<feature type="transmembrane region" description="Helical" evidence="1">
    <location>
        <begin position="278"/>
        <end position="296"/>
    </location>
</feature>
<name>A0A1F5ZMA5_9BACT</name>
<feature type="transmembrane region" description="Helical" evidence="1">
    <location>
        <begin position="150"/>
        <end position="171"/>
    </location>
</feature>
<feature type="transmembrane region" description="Helical" evidence="1">
    <location>
        <begin position="12"/>
        <end position="33"/>
    </location>
</feature>
<feature type="transmembrane region" description="Helical" evidence="1">
    <location>
        <begin position="76"/>
        <end position="94"/>
    </location>
</feature>
<feature type="transmembrane region" description="Helical" evidence="1">
    <location>
        <begin position="392"/>
        <end position="411"/>
    </location>
</feature>
<evidence type="ECO:0000313" key="3">
    <source>
        <dbReference type="Proteomes" id="UP000177383"/>
    </source>
</evidence>
<comment type="caution">
    <text evidence="2">The sequence shown here is derived from an EMBL/GenBank/DDBJ whole genome shotgun (WGS) entry which is preliminary data.</text>
</comment>
<accession>A0A1F5ZMA5</accession>